<sequence length="146" mass="16769">MKRHLQRFGVYYVILVLLLIIAAPLMTSSDSIPEIAYETNQGSAGSGYSQAFIKNGLTMLEILKEVITYKDIYSDEEREYADRFYDDTYNAQEKAFLHRIMAVQINYFKTLDGRNKETPISDTAVSELLRQIDVLQQELHSMSTAK</sequence>
<proteinExistence type="predicted"/>
<keyword evidence="1" id="KW-1133">Transmembrane helix</keyword>
<dbReference type="AlphaFoldDB" id="I0BLQ5"/>
<evidence type="ECO:0000256" key="1">
    <source>
        <dbReference type="SAM" id="Phobius"/>
    </source>
</evidence>
<dbReference type="EMBL" id="CP003422">
    <property type="protein sequence ID" value="AFH63302.1"/>
    <property type="molecule type" value="Genomic_DNA"/>
</dbReference>
<keyword evidence="1" id="KW-0812">Transmembrane</keyword>
<dbReference type="PATRIC" id="fig|997761.3.peg.4296"/>
<dbReference type="HOGENOM" id="CLU_1775615_0_0_9"/>
<evidence type="ECO:0000313" key="2">
    <source>
        <dbReference type="EMBL" id="AFH63302.1"/>
    </source>
</evidence>
<accession>I0BLQ5</accession>
<protein>
    <submittedName>
        <fullName evidence="2">Uncharacterized protein</fullName>
    </submittedName>
</protein>
<dbReference type="Proteomes" id="UP000007392">
    <property type="component" value="Chromosome"/>
</dbReference>
<organism evidence="2 3">
    <name type="scientific">Paenibacillus mucilaginosus K02</name>
    <dbReference type="NCBI Taxonomy" id="997761"/>
    <lineage>
        <taxon>Bacteria</taxon>
        <taxon>Bacillati</taxon>
        <taxon>Bacillota</taxon>
        <taxon>Bacilli</taxon>
        <taxon>Bacillales</taxon>
        <taxon>Paenibacillaceae</taxon>
        <taxon>Paenibacillus</taxon>
    </lineage>
</organism>
<gene>
    <name evidence="2" type="ORF">B2K_21840</name>
</gene>
<reference evidence="2 3" key="1">
    <citation type="submission" date="2013-06" db="EMBL/GenBank/DDBJ databases">
        <title>Complete genome sequence of Paenibacillus mucilaginosus K02.</title>
        <authorList>
            <person name="Xiao B."/>
            <person name="Sun L."/>
            <person name="Xiao L."/>
            <person name="Lian B."/>
        </authorList>
    </citation>
    <scope>NUCLEOTIDE SEQUENCE [LARGE SCALE GENOMIC DNA]</scope>
    <source>
        <strain evidence="2 3">K02</strain>
    </source>
</reference>
<evidence type="ECO:0000313" key="3">
    <source>
        <dbReference type="Proteomes" id="UP000007392"/>
    </source>
</evidence>
<name>I0BLQ5_9BACL</name>
<dbReference type="RefSeq" id="WP_014651586.1">
    <property type="nucleotide sequence ID" value="NC_017672.3"/>
</dbReference>
<feature type="transmembrane region" description="Helical" evidence="1">
    <location>
        <begin position="9"/>
        <end position="26"/>
    </location>
</feature>
<keyword evidence="1" id="KW-0472">Membrane</keyword>
<dbReference type="KEGG" id="pmw:B2K_21840"/>